<feature type="region of interest" description="Disordered" evidence="2">
    <location>
        <begin position="56"/>
        <end position="76"/>
    </location>
</feature>
<name>A0ABP0FY44_CLALP</name>
<dbReference type="InterPro" id="IPR050991">
    <property type="entry name" value="ECM_Regulatory_Proteins"/>
</dbReference>
<dbReference type="PANTHER" id="PTHR46708">
    <property type="entry name" value="TENASCIN"/>
    <property type="match status" value="1"/>
</dbReference>
<dbReference type="InterPro" id="IPR036116">
    <property type="entry name" value="FN3_sf"/>
</dbReference>
<evidence type="ECO:0000256" key="3">
    <source>
        <dbReference type="SAM" id="SignalP"/>
    </source>
</evidence>
<feature type="domain" description="Fibronectin type-III" evidence="4">
    <location>
        <begin position="115"/>
        <end position="207"/>
    </location>
</feature>
<evidence type="ECO:0000259" key="4">
    <source>
        <dbReference type="PROSITE" id="PS50853"/>
    </source>
</evidence>
<keyword evidence="1" id="KW-0677">Repeat</keyword>
<evidence type="ECO:0000313" key="6">
    <source>
        <dbReference type="Proteomes" id="UP001642483"/>
    </source>
</evidence>
<dbReference type="CDD" id="cd00063">
    <property type="entry name" value="FN3"/>
    <property type="match status" value="1"/>
</dbReference>
<comment type="caution">
    <text evidence="5">The sequence shown here is derived from an EMBL/GenBank/DDBJ whole genome shotgun (WGS) entry which is preliminary data.</text>
</comment>
<evidence type="ECO:0000313" key="5">
    <source>
        <dbReference type="EMBL" id="CAK8684512.1"/>
    </source>
</evidence>
<evidence type="ECO:0000256" key="2">
    <source>
        <dbReference type="SAM" id="MobiDB-lite"/>
    </source>
</evidence>
<dbReference type="Pfam" id="PF00041">
    <property type="entry name" value="fn3"/>
    <property type="match status" value="1"/>
</dbReference>
<feature type="signal peptide" evidence="3">
    <location>
        <begin position="1"/>
        <end position="19"/>
    </location>
</feature>
<reference evidence="5 6" key="1">
    <citation type="submission" date="2024-02" db="EMBL/GenBank/DDBJ databases">
        <authorList>
            <person name="Daric V."/>
            <person name="Darras S."/>
        </authorList>
    </citation>
    <scope>NUCLEOTIDE SEQUENCE [LARGE SCALE GENOMIC DNA]</scope>
</reference>
<dbReference type="SUPFAM" id="SSF49265">
    <property type="entry name" value="Fibronectin type III"/>
    <property type="match status" value="1"/>
</dbReference>
<dbReference type="PROSITE" id="PS50853">
    <property type="entry name" value="FN3"/>
    <property type="match status" value="1"/>
</dbReference>
<gene>
    <name evidence="5" type="ORF">CVLEPA_LOCUS15487</name>
</gene>
<protein>
    <recommendedName>
        <fullName evidence="4">Fibronectin type-III domain-containing protein</fullName>
    </recommendedName>
</protein>
<dbReference type="InterPro" id="IPR003961">
    <property type="entry name" value="FN3_dom"/>
</dbReference>
<organism evidence="5 6">
    <name type="scientific">Clavelina lepadiformis</name>
    <name type="common">Light-bulb sea squirt</name>
    <name type="synonym">Ascidia lepadiformis</name>
    <dbReference type="NCBI Taxonomy" id="159417"/>
    <lineage>
        <taxon>Eukaryota</taxon>
        <taxon>Metazoa</taxon>
        <taxon>Chordata</taxon>
        <taxon>Tunicata</taxon>
        <taxon>Ascidiacea</taxon>
        <taxon>Aplousobranchia</taxon>
        <taxon>Clavelinidae</taxon>
        <taxon>Clavelina</taxon>
    </lineage>
</organism>
<accession>A0ABP0FY44</accession>
<dbReference type="Proteomes" id="UP001642483">
    <property type="component" value="Unassembled WGS sequence"/>
</dbReference>
<dbReference type="Gene3D" id="2.60.40.10">
    <property type="entry name" value="Immunoglobulins"/>
    <property type="match status" value="1"/>
</dbReference>
<keyword evidence="3" id="KW-0732">Signal</keyword>
<evidence type="ECO:0000256" key="1">
    <source>
        <dbReference type="ARBA" id="ARBA00022737"/>
    </source>
</evidence>
<proteinExistence type="predicted"/>
<sequence length="211" mass="23149">MMGRLLILVFISCLSATVAQSVSLTKSEIRSTSFTMNWNAQIRIDYKISIVESGSSPDASSARDATSPYEVTSTTHPAGALITPDTNYNIYLYSDQSGSFTKVDEFLRLATASAAPSNVHITNVQSTQFKVHWDHTNDGMHKATKYKVFYQMGGNTKTKNTVDADASSLTITGLTANTDYSVTVVGWKNSEIFTDESDPPALVASEYYNYF</sequence>
<keyword evidence="6" id="KW-1185">Reference proteome</keyword>
<dbReference type="EMBL" id="CAWYQH010000097">
    <property type="protein sequence ID" value="CAK8684512.1"/>
    <property type="molecule type" value="Genomic_DNA"/>
</dbReference>
<dbReference type="InterPro" id="IPR013783">
    <property type="entry name" value="Ig-like_fold"/>
</dbReference>
<feature type="chain" id="PRO_5045551883" description="Fibronectin type-III domain-containing protein" evidence="3">
    <location>
        <begin position="20"/>
        <end position="211"/>
    </location>
</feature>
<dbReference type="PANTHER" id="PTHR46708:SF2">
    <property type="entry name" value="FIBRONECTIN TYPE-III DOMAIN-CONTAINING PROTEIN"/>
    <property type="match status" value="1"/>
</dbReference>
<dbReference type="SMART" id="SM00060">
    <property type="entry name" value="FN3"/>
    <property type="match status" value="1"/>
</dbReference>